<dbReference type="AlphaFoldDB" id="A0A1L3STV0"/>
<proteinExistence type="predicted"/>
<organism evidence="1 2">
    <name type="scientific">Aquibium oceanicum</name>
    <dbReference type="NCBI Taxonomy" id="1670800"/>
    <lineage>
        <taxon>Bacteria</taxon>
        <taxon>Pseudomonadati</taxon>
        <taxon>Pseudomonadota</taxon>
        <taxon>Alphaproteobacteria</taxon>
        <taxon>Hyphomicrobiales</taxon>
        <taxon>Phyllobacteriaceae</taxon>
        <taxon>Aquibium</taxon>
    </lineage>
</organism>
<keyword evidence="2" id="KW-1185">Reference proteome</keyword>
<gene>
    <name evidence="1" type="ORF">BSQ44_16925</name>
</gene>
<reference evidence="2" key="1">
    <citation type="submission" date="2016-11" db="EMBL/GenBank/DDBJ databases">
        <title>Mesorhizobium oceanicum sp. nov., isolated from deep seawater in South China Sea.</title>
        <authorList>
            <person name="Fu G.-Y."/>
        </authorList>
    </citation>
    <scope>NUCLEOTIDE SEQUENCE [LARGE SCALE GENOMIC DNA]</scope>
    <source>
        <strain evidence="2">B7</strain>
    </source>
</reference>
<dbReference type="Proteomes" id="UP000182840">
    <property type="component" value="Chromosome"/>
</dbReference>
<evidence type="ECO:0000313" key="1">
    <source>
        <dbReference type="EMBL" id="APH72863.1"/>
    </source>
</evidence>
<dbReference type="EMBL" id="CP018171">
    <property type="protein sequence ID" value="APH72863.1"/>
    <property type="molecule type" value="Genomic_DNA"/>
</dbReference>
<evidence type="ECO:0000313" key="2">
    <source>
        <dbReference type="Proteomes" id="UP000182840"/>
    </source>
</evidence>
<sequence>MATYRDIQEHTRRTRLFTPKPCWIAHILSDYGLTTRQAYNRYHPDKREHPCPPHRRRELEAAMREVGALPI</sequence>
<protein>
    <submittedName>
        <fullName evidence="1">Uncharacterized protein</fullName>
    </submittedName>
</protein>
<dbReference type="KEGG" id="meso:BSQ44_16925"/>
<name>A0A1L3STV0_9HYPH</name>
<accession>A0A1L3STV0</accession>